<dbReference type="GO" id="GO:0015171">
    <property type="term" value="F:amino acid transmembrane transporter activity"/>
    <property type="evidence" value="ECO:0007669"/>
    <property type="project" value="TreeGrafter"/>
</dbReference>
<dbReference type="Proteomes" id="UP000053259">
    <property type="component" value="Unassembled WGS sequence"/>
</dbReference>
<feature type="transmembrane region" description="Helical" evidence="7">
    <location>
        <begin position="270"/>
        <end position="289"/>
    </location>
</feature>
<feature type="transmembrane region" description="Helical" evidence="7">
    <location>
        <begin position="543"/>
        <end position="562"/>
    </location>
</feature>
<dbReference type="EMBL" id="KN847648">
    <property type="protein sequence ID" value="KIV98522.1"/>
    <property type="molecule type" value="Genomic_DNA"/>
</dbReference>
<feature type="transmembrane region" description="Helical" evidence="7">
    <location>
        <begin position="175"/>
        <end position="194"/>
    </location>
</feature>
<evidence type="ECO:0000259" key="8">
    <source>
        <dbReference type="Pfam" id="PF00324"/>
    </source>
</evidence>
<dbReference type="VEuPathDB" id="FungiDB:PV09_09674"/>
<dbReference type="STRING" id="253628.A0A0D1ZVR3"/>
<dbReference type="RefSeq" id="XP_016208392.1">
    <property type="nucleotide sequence ID" value="XM_016363783.1"/>
</dbReference>
<keyword evidence="3 7" id="KW-0812">Transmembrane</keyword>
<dbReference type="InterPro" id="IPR004840">
    <property type="entry name" value="Amino_acid_permease_CS"/>
</dbReference>
<dbReference type="InterPro" id="IPR050524">
    <property type="entry name" value="APC_YAT"/>
</dbReference>
<protein>
    <recommendedName>
        <fullName evidence="8">Amino acid permease/ SLC12A domain-containing protein</fullName>
    </recommendedName>
</protein>
<evidence type="ECO:0000256" key="1">
    <source>
        <dbReference type="ARBA" id="ARBA00004141"/>
    </source>
</evidence>
<evidence type="ECO:0000256" key="4">
    <source>
        <dbReference type="ARBA" id="ARBA00022970"/>
    </source>
</evidence>
<dbReference type="Pfam" id="PF00324">
    <property type="entry name" value="AA_permease"/>
    <property type="match status" value="1"/>
</dbReference>
<evidence type="ECO:0000256" key="6">
    <source>
        <dbReference type="ARBA" id="ARBA00023136"/>
    </source>
</evidence>
<proteinExistence type="predicted"/>
<feature type="transmembrane region" description="Helical" evidence="7">
    <location>
        <begin position="363"/>
        <end position="384"/>
    </location>
</feature>
<dbReference type="InterPro" id="IPR004841">
    <property type="entry name" value="AA-permease/SLC12A_dom"/>
</dbReference>
<gene>
    <name evidence="9" type="ORF">PV09_09674</name>
</gene>
<evidence type="ECO:0000256" key="2">
    <source>
        <dbReference type="ARBA" id="ARBA00022448"/>
    </source>
</evidence>
<sequence length="632" mass="70795">MRHHSYEFRKTWVQPRGRPQSFMSGHSDTSIDNRTELRAELKERHVNMMAFSYCLGVGLFLGCGRVIFLAGPGLAVVMYILVGTVMWSTVASLGEMTAVFPVKGALFEFPRRFLDQSIGFAIAWLVWFSWVIVIAAELLAITSIFRFDIANDYLRDRHYPEPSVTWQFGNDTSPAVWVSIFLVLIGLVNLLPVQWYGRIEYVFGCAKMIFITGLILFNVILNARNHSQQRFWTYNAPYSFASKNMTVRVDGSGKALLEIDGSLGTFAGTWSAMTAIIFSMMSFELVAVAAAENRDLKETETVKIASRKIALRVILLYALACFVVGLNVPYTDSQVRDMAISSIGGGQGSIFIIAAIRGRVKTWPHIFNGFFIFSALSAGINALYSSSRALHALASLHEAWPRWGPVESLRSRLESTSHGVPYCAVFVSWLFGLLAFLSTKTTPATALGRIGTNSTISMMIVYATNNAAFLQFYRSMNAAARGDDENVGKDVEKTRSYRRKGSQYPYRSHGQWLRAAYGLLGTSLFVIFNGWRVFMPPFQVADFVASYISIVIFALLTCMYYVKLNGLAPAGWRRTAPKMAGLVPVQVQDERSRPACDFCGVPHRKGKLRIPDRGLTLKNVKCFLEWAWTWIK</sequence>
<evidence type="ECO:0000313" key="10">
    <source>
        <dbReference type="Proteomes" id="UP000053259"/>
    </source>
</evidence>
<feature type="transmembrane region" description="Helical" evidence="7">
    <location>
        <begin position="309"/>
        <end position="326"/>
    </location>
</feature>
<dbReference type="GeneID" id="27317647"/>
<feature type="transmembrane region" description="Helical" evidence="7">
    <location>
        <begin position="419"/>
        <end position="437"/>
    </location>
</feature>
<dbReference type="GO" id="GO:0016020">
    <property type="term" value="C:membrane"/>
    <property type="evidence" value="ECO:0007669"/>
    <property type="project" value="UniProtKB-SubCell"/>
</dbReference>
<comment type="subcellular location">
    <subcellularLocation>
        <location evidence="1">Membrane</location>
        <topology evidence="1">Multi-pass membrane protein</topology>
    </subcellularLocation>
</comment>
<feature type="transmembrane region" description="Helical" evidence="7">
    <location>
        <begin position="201"/>
        <end position="221"/>
    </location>
</feature>
<dbReference type="AlphaFoldDB" id="A0A0D1ZVR3"/>
<feature type="domain" description="Amino acid permease/ SLC12A" evidence="8">
    <location>
        <begin position="45"/>
        <end position="478"/>
    </location>
</feature>
<keyword evidence="10" id="KW-1185">Reference proteome</keyword>
<dbReference type="PANTHER" id="PTHR43341:SF35">
    <property type="entry name" value="ACID TRANSPORTER, PUTATIVE-RELATED"/>
    <property type="match status" value="1"/>
</dbReference>
<name>A0A0D1ZVR3_9PEZI</name>
<dbReference type="Gene3D" id="1.20.1740.10">
    <property type="entry name" value="Amino acid/polyamine transporter I"/>
    <property type="match status" value="1"/>
</dbReference>
<keyword evidence="2" id="KW-0813">Transport</keyword>
<reference evidence="9 10" key="1">
    <citation type="submission" date="2015-01" db="EMBL/GenBank/DDBJ databases">
        <title>The Genome Sequence of Ochroconis gallopava CBS43764.</title>
        <authorList>
            <consortium name="The Broad Institute Genomics Platform"/>
            <person name="Cuomo C."/>
            <person name="de Hoog S."/>
            <person name="Gorbushina A."/>
            <person name="Stielow B."/>
            <person name="Teixiera M."/>
            <person name="Abouelleil A."/>
            <person name="Chapman S.B."/>
            <person name="Priest M."/>
            <person name="Young S.K."/>
            <person name="Wortman J."/>
            <person name="Nusbaum C."/>
            <person name="Birren B."/>
        </authorList>
    </citation>
    <scope>NUCLEOTIDE SEQUENCE [LARGE SCALE GENOMIC DNA]</scope>
    <source>
        <strain evidence="9 10">CBS 43764</strain>
    </source>
</reference>
<dbReference type="OrthoDB" id="3900342at2759"/>
<dbReference type="InParanoid" id="A0A0D1ZVR3"/>
<dbReference type="PANTHER" id="PTHR43341">
    <property type="entry name" value="AMINO ACID PERMEASE"/>
    <property type="match status" value="1"/>
</dbReference>
<evidence type="ECO:0000313" key="9">
    <source>
        <dbReference type="EMBL" id="KIV98522.1"/>
    </source>
</evidence>
<evidence type="ECO:0000256" key="3">
    <source>
        <dbReference type="ARBA" id="ARBA00022692"/>
    </source>
</evidence>
<organism evidence="9 10">
    <name type="scientific">Verruconis gallopava</name>
    <dbReference type="NCBI Taxonomy" id="253628"/>
    <lineage>
        <taxon>Eukaryota</taxon>
        <taxon>Fungi</taxon>
        <taxon>Dikarya</taxon>
        <taxon>Ascomycota</taxon>
        <taxon>Pezizomycotina</taxon>
        <taxon>Dothideomycetes</taxon>
        <taxon>Pleosporomycetidae</taxon>
        <taxon>Venturiales</taxon>
        <taxon>Sympoventuriaceae</taxon>
        <taxon>Verruconis</taxon>
    </lineage>
</organism>
<evidence type="ECO:0000256" key="5">
    <source>
        <dbReference type="ARBA" id="ARBA00022989"/>
    </source>
</evidence>
<dbReference type="HOGENOM" id="CLU_007946_13_0_1"/>
<feature type="transmembrane region" description="Helical" evidence="7">
    <location>
        <begin position="50"/>
        <end position="70"/>
    </location>
</feature>
<feature type="transmembrane region" description="Helical" evidence="7">
    <location>
        <begin position="512"/>
        <end position="531"/>
    </location>
</feature>
<dbReference type="PROSITE" id="PS00218">
    <property type="entry name" value="AMINO_ACID_PERMEASE_1"/>
    <property type="match status" value="1"/>
</dbReference>
<keyword evidence="4" id="KW-0029">Amino-acid transport</keyword>
<accession>A0A0D1ZVR3</accession>
<feature type="transmembrane region" description="Helical" evidence="7">
    <location>
        <begin position="338"/>
        <end position="356"/>
    </location>
</feature>
<evidence type="ECO:0000256" key="7">
    <source>
        <dbReference type="SAM" id="Phobius"/>
    </source>
</evidence>
<keyword evidence="6 7" id="KW-0472">Membrane</keyword>
<keyword evidence="5 7" id="KW-1133">Transmembrane helix</keyword>
<feature type="transmembrane region" description="Helical" evidence="7">
    <location>
        <begin position="76"/>
        <end position="100"/>
    </location>
</feature>
<feature type="transmembrane region" description="Helical" evidence="7">
    <location>
        <begin position="121"/>
        <end position="145"/>
    </location>
</feature>